<dbReference type="CDD" id="cd07363">
    <property type="entry name" value="45_DOPA_Dioxygenase"/>
    <property type="match status" value="1"/>
</dbReference>
<evidence type="ECO:0000256" key="1">
    <source>
        <dbReference type="ARBA" id="ARBA00001947"/>
    </source>
</evidence>
<dbReference type="EMBL" id="OB675310">
    <property type="protein sequence ID" value="CAD7235895.1"/>
    <property type="molecule type" value="Genomic_DNA"/>
</dbReference>
<name>A0A7R8WWZ0_9CRUS</name>
<dbReference type="PANTHER" id="PTHR30096">
    <property type="entry name" value="4,5-DOPA DIOXYGENASE EXTRADIOL-LIKE PROTEIN"/>
    <property type="match status" value="1"/>
</dbReference>
<accession>A0A7R8WWZ0</accession>
<organism evidence="7">
    <name type="scientific">Cyprideis torosa</name>
    <dbReference type="NCBI Taxonomy" id="163714"/>
    <lineage>
        <taxon>Eukaryota</taxon>
        <taxon>Metazoa</taxon>
        <taxon>Ecdysozoa</taxon>
        <taxon>Arthropoda</taxon>
        <taxon>Crustacea</taxon>
        <taxon>Oligostraca</taxon>
        <taxon>Ostracoda</taxon>
        <taxon>Podocopa</taxon>
        <taxon>Podocopida</taxon>
        <taxon>Cytherocopina</taxon>
        <taxon>Cytheroidea</taxon>
        <taxon>Cytherideidae</taxon>
        <taxon>Cyprideis</taxon>
    </lineage>
</organism>
<dbReference type="GO" id="GO:0016702">
    <property type="term" value="F:oxidoreductase activity, acting on single donors with incorporation of molecular oxygen, incorporation of two atoms of oxygen"/>
    <property type="evidence" value="ECO:0007669"/>
    <property type="project" value="UniProtKB-ARBA"/>
</dbReference>
<evidence type="ECO:0000313" key="7">
    <source>
        <dbReference type="EMBL" id="CAD7235895.1"/>
    </source>
</evidence>
<evidence type="ECO:0000259" key="6">
    <source>
        <dbReference type="Pfam" id="PF02900"/>
    </source>
</evidence>
<evidence type="ECO:0000256" key="5">
    <source>
        <dbReference type="ARBA" id="ARBA00023002"/>
    </source>
</evidence>
<keyword evidence="3" id="KW-0479">Metal-binding</keyword>
<dbReference type="NCBIfam" id="NF007914">
    <property type="entry name" value="PRK10628.1"/>
    <property type="match status" value="1"/>
</dbReference>
<dbReference type="OrthoDB" id="7396853at2759"/>
<dbReference type="SUPFAM" id="SSF53213">
    <property type="entry name" value="LigB-like"/>
    <property type="match status" value="1"/>
</dbReference>
<dbReference type="PANTHER" id="PTHR30096:SF0">
    <property type="entry name" value="4,5-DOPA DIOXYGENASE EXTRADIOL-LIKE PROTEIN"/>
    <property type="match status" value="1"/>
</dbReference>
<gene>
    <name evidence="7" type="ORF">CTOB1V02_LOCUS13710</name>
</gene>
<dbReference type="PIRSF" id="PIRSF006157">
    <property type="entry name" value="Doxgns_DODA"/>
    <property type="match status" value="1"/>
</dbReference>
<dbReference type="Pfam" id="PF02900">
    <property type="entry name" value="LigB"/>
    <property type="match status" value="1"/>
</dbReference>
<comment type="similarity">
    <text evidence="2">Belongs to the DODA-type extradiol aromatic ring-opening dioxygenase family.</text>
</comment>
<dbReference type="InterPro" id="IPR014436">
    <property type="entry name" value="Extradiol_dOase_DODA"/>
</dbReference>
<dbReference type="Gene3D" id="3.40.830.10">
    <property type="entry name" value="LigB-like"/>
    <property type="match status" value="1"/>
</dbReference>
<keyword evidence="4" id="KW-0862">Zinc</keyword>
<reference evidence="7" key="1">
    <citation type="submission" date="2020-11" db="EMBL/GenBank/DDBJ databases">
        <authorList>
            <person name="Tran Van P."/>
        </authorList>
    </citation>
    <scope>NUCLEOTIDE SEQUENCE</scope>
</reference>
<proteinExistence type="inferred from homology"/>
<evidence type="ECO:0000256" key="2">
    <source>
        <dbReference type="ARBA" id="ARBA00007581"/>
    </source>
</evidence>
<protein>
    <recommendedName>
        <fullName evidence="6">Extradiol ring-cleavage dioxygenase class III enzyme subunit B domain-containing protein</fullName>
    </recommendedName>
</protein>
<keyword evidence="5" id="KW-0560">Oxidoreductase</keyword>
<evidence type="ECO:0000256" key="3">
    <source>
        <dbReference type="ARBA" id="ARBA00022723"/>
    </source>
</evidence>
<evidence type="ECO:0000256" key="4">
    <source>
        <dbReference type="ARBA" id="ARBA00022833"/>
    </source>
</evidence>
<dbReference type="AlphaFoldDB" id="A0A7R8WWZ0"/>
<dbReference type="InterPro" id="IPR004183">
    <property type="entry name" value="Xdiol_dOase_suB"/>
</dbReference>
<feature type="domain" description="Extradiol ring-cleavage dioxygenase class III enzyme subunit B" evidence="6">
    <location>
        <begin position="22"/>
        <end position="230"/>
    </location>
</feature>
<sequence length="254" mass="28540">MPVFFIGHGAPLYALGNNPYVKAWRKAAENIPKPKAIVSISAHWLTPGKTLVTATPQPKTIHDFGRMDDRLFEMQYPAPGSPELATKISQTISKVKVGLDHDWGYDHGTWCVLYHMFPDADIPVIQLSIDYAKAGDFHFSLAKELQFLRKKGVLIMASGNIVHNLGMLKFPENYAYDWAIQFDQEAKELMDNGNFQDLVNFQKLGKEAQLSIPTPDHYFPLLYALGLKTEKDSISYPIEGMSYGSTSMRSVRIG</sequence>
<dbReference type="GO" id="GO:0008198">
    <property type="term" value="F:ferrous iron binding"/>
    <property type="evidence" value="ECO:0007669"/>
    <property type="project" value="InterPro"/>
</dbReference>
<comment type="cofactor">
    <cofactor evidence="1">
        <name>Zn(2+)</name>
        <dbReference type="ChEBI" id="CHEBI:29105"/>
    </cofactor>
</comment>
<dbReference type="GO" id="GO:0008270">
    <property type="term" value="F:zinc ion binding"/>
    <property type="evidence" value="ECO:0007669"/>
    <property type="project" value="InterPro"/>
</dbReference>